<evidence type="ECO:0000313" key="2">
    <source>
        <dbReference type="WBParaSite" id="Pan_g8299.t1"/>
    </source>
</evidence>
<dbReference type="Proteomes" id="UP000492821">
    <property type="component" value="Unassembled WGS sequence"/>
</dbReference>
<dbReference type="AlphaFoldDB" id="A0A7E4W9L9"/>
<proteinExistence type="predicted"/>
<dbReference type="WBParaSite" id="Pan_g8299.t1">
    <property type="protein sequence ID" value="Pan_g8299.t1"/>
    <property type="gene ID" value="Pan_g8299"/>
</dbReference>
<keyword evidence="1" id="KW-1185">Reference proteome</keyword>
<evidence type="ECO:0000313" key="1">
    <source>
        <dbReference type="Proteomes" id="UP000492821"/>
    </source>
</evidence>
<sequence length="123" mass="14458">MPPDVWCQLCTISHQVRNGTFQKKMVDIRAWWDQNTCYSAVGRELVYKKKQVPNNELDATLIKHIQHPYVKSIVDSIGFHNHTAAKDVLQNHYQWLSKFLDPEMQMEMCNIVEEIDRTIQVIS</sequence>
<reference evidence="2" key="2">
    <citation type="submission" date="2020-10" db="UniProtKB">
        <authorList>
            <consortium name="WormBaseParasite"/>
        </authorList>
    </citation>
    <scope>IDENTIFICATION</scope>
</reference>
<organism evidence="1 2">
    <name type="scientific">Panagrellus redivivus</name>
    <name type="common">Microworm</name>
    <dbReference type="NCBI Taxonomy" id="6233"/>
    <lineage>
        <taxon>Eukaryota</taxon>
        <taxon>Metazoa</taxon>
        <taxon>Ecdysozoa</taxon>
        <taxon>Nematoda</taxon>
        <taxon>Chromadorea</taxon>
        <taxon>Rhabditida</taxon>
        <taxon>Tylenchina</taxon>
        <taxon>Panagrolaimomorpha</taxon>
        <taxon>Panagrolaimoidea</taxon>
        <taxon>Panagrolaimidae</taxon>
        <taxon>Panagrellus</taxon>
    </lineage>
</organism>
<protein>
    <submittedName>
        <fullName evidence="2">Protein kinase domain-containing protein</fullName>
    </submittedName>
</protein>
<accession>A0A7E4W9L9</accession>
<reference evidence="1" key="1">
    <citation type="journal article" date="2013" name="Genetics">
        <title>The draft genome and transcriptome of Panagrellus redivivus are shaped by the harsh demands of a free-living lifestyle.</title>
        <authorList>
            <person name="Srinivasan J."/>
            <person name="Dillman A.R."/>
            <person name="Macchietto M.G."/>
            <person name="Heikkinen L."/>
            <person name="Lakso M."/>
            <person name="Fracchia K.M."/>
            <person name="Antoshechkin I."/>
            <person name="Mortazavi A."/>
            <person name="Wong G."/>
            <person name="Sternberg P.W."/>
        </authorList>
    </citation>
    <scope>NUCLEOTIDE SEQUENCE [LARGE SCALE GENOMIC DNA]</scope>
    <source>
        <strain evidence="1">MT8872</strain>
    </source>
</reference>
<name>A0A7E4W9L9_PANRE</name>